<dbReference type="GO" id="GO:0003746">
    <property type="term" value="F:translation elongation factor activity"/>
    <property type="evidence" value="ECO:0007669"/>
    <property type="project" value="UniProtKB-KW"/>
</dbReference>
<sequence>MKLPFMQCVHYNKLFMKEKLKPSSKFQCLTFRINPDKRLFLRYQAKGVTIKNKPKGTEEVATLNVLPINLSHDDFEINIAPDIPQIYQSKVKTITPNFVPGKKSSLHDKDDQRTLTVNHVVRVVIELQHPFDLPKLEDGLKRLEKSDPMIQYITEEPGEYVVSGTAPVVVFPESMPKEIKRSTHEKRRPGIKEDNYFIPKLKQKIENPVANCDHRISVNHTRRKKEGFLYSLRKEDVLLKTYHSNHFGPHRITNFKEGVMEQFSQFVQGLQQ</sequence>
<evidence type="ECO:0000313" key="6">
    <source>
        <dbReference type="EMBL" id="GFY09037.1"/>
    </source>
</evidence>
<dbReference type="Gene3D" id="3.30.70.870">
    <property type="entry name" value="Elongation Factor G (Translational Gtpase), domain 3"/>
    <property type="match status" value="1"/>
</dbReference>
<dbReference type="SUPFAM" id="SSF54980">
    <property type="entry name" value="EF-G C-terminal domain-like"/>
    <property type="match status" value="1"/>
</dbReference>
<dbReference type="GO" id="GO:0043022">
    <property type="term" value="F:ribosome binding"/>
    <property type="evidence" value="ECO:0007669"/>
    <property type="project" value="TreeGrafter"/>
</dbReference>
<dbReference type="PANTHER" id="PTHR42908">
    <property type="entry name" value="TRANSLATION ELONGATION FACTOR-RELATED"/>
    <property type="match status" value="1"/>
</dbReference>
<evidence type="ECO:0000256" key="2">
    <source>
        <dbReference type="ARBA" id="ARBA00022741"/>
    </source>
</evidence>
<keyword evidence="3" id="KW-0251">Elongation factor</keyword>
<organism evidence="6 7">
    <name type="scientific">Trichonephila clavipes</name>
    <name type="common">Golden silk orbweaver</name>
    <name type="synonym">Nephila clavipes</name>
    <dbReference type="NCBI Taxonomy" id="2585209"/>
    <lineage>
        <taxon>Eukaryota</taxon>
        <taxon>Metazoa</taxon>
        <taxon>Ecdysozoa</taxon>
        <taxon>Arthropoda</taxon>
        <taxon>Chelicerata</taxon>
        <taxon>Arachnida</taxon>
        <taxon>Araneae</taxon>
        <taxon>Araneomorphae</taxon>
        <taxon>Entelegynae</taxon>
        <taxon>Araneoidea</taxon>
        <taxon>Nephilidae</taxon>
        <taxon>Trichonephila</taxon>
    </lineage>
</organism>
<gene>
    <name evidence="6" type="primary">TY3B-G_514</name>
    <name evidence="6" type="ORF">TNCV_4662281</name>
</gene>
<reference evidence="6" key="1">
    <citation type="submission" date="2020-08" db="EMBL/GenBank/DDBJ databases">
        <title>Multicomponent nature underlies the extraordinary mechanical properties of spider dragline silk.</title>
        <authorList>
            <person name="Kono N."/>
            <person name="Nakamura H."/>
            <person name="Mori M."/>
            <person name="Yoshida Y."/>
            <person name="Ohtoshi R."/>
            <person name="Malay A.D."/>
            <person name="Moran D.A.P."/>
            <person name="Tomita M."/>
            <person name="Numata K."/>
            <person name="Arakawa K."/>
        </authorList>
    </citation>
    <scope>NUCLEOTIDE SEQUENCE</scope>
</reference>
<keyword evidence="2" id="KW-0547">Nucleotide-binding</keyword>
<accession>A0A8X6V8N3</accession>
<comment type="caution">
    <text evidence="6">The sequence shown here is derived from an EMBL/GenBank/DDBJ whole genome shotgun (WGS) entry which is preliminary data.</text>
</comment>
<evidence type="ECO:0000256" key="4">
    <source>
        <dbReference type="ARBA" id="ARBA00022917"/>
    </source>
</evidence>
<name>A0A8X6V8N3_TRICX</name>
<dbReference type="GO" id="GO:1990904">
    <property type="term" value="C:ribonucleoprotein complex"/>
    <property type="evidence" value="ECO:0007669"/>
    <property type="project" value="TreeGrafter"/>
</dbReference>
<evidence type="ECO:0000256" key="5">
    <source>
        <dbReference type="ARBA" id="ARBA00023134"/>
    </source>
</evidence>
<dbReference type="InterPro" id="IPR035647">
    <property type="entry name" value="EFG_III/V"/>
</dbReference>
<dbReference type="GO" id="GO:0003924">
    <property type="term" value="F:GTPase activity"/>
    <property type="evidence" value="ECO:0007669"/>
    <property type="project" value="TreeGrafter"/>
</dbReference>
<proteinExistence type="predicted"/>
<dbReference type="EMBL" id="BMAU01021284">
    <property type="protein sequence ID" value="GFY09037.1"/>
    <property type="molecule type" value="Genomic_DNA"/>
</dbReference>
<keyword evidence="7" id="KW-1185">Reference proteome</keyword>
<keyword evidence="5" id="KW-0342">GTP-binding</keyword>
<protein>
    <submittedName>
        <fullName evidence="6">Transposon Ty3-G Gag-Pol polyprotein</fullName>
    </submittedName>
</protein>
<dbReference type="GO" id="GO:0005525">
    <property type="term" value="F:GTP binding"/>
    <property type="evidence" value="ECO:0007669"/>
    <property type="project" value="UniProtKB-KW"/>
</dbReference>
<dbReference type="FunFam" id="3.30.70.870:FF:000002">
    <property type="entry name" value="Translation elongation factor 2"/>
    <property type="match status" value="1"/>
</dbReference>
<keyword evidence="1" id="KW-0963">Cytoplasm</keyword>
<evidence type="ECO:0000256" key="3">
    <source>
        <dbReference type="ARBA" id="ARBA00022768"/>
    </source>
</evidence>
<keyword evidence="4" id="KW-0648">Protein biosynthesis</keyword>
<dbReference type="PANTHER" id="PTHR42908:SF10">
    <property type="entry name" value="EUKARYOTIC TRANSLATION ELONGATION FACTOR 2"/>
    <property type="match status" value="1"/>
</dbReference>
<dbReference type="AlphaFoldDB" id="A0A8X6V8N3"/>
<evidence type="ECO:0000313" key="7">
    <source>
        <dbReference type="Proteomes" id="UP000887159"/>
    </source>
</evidence>
<evidence type="ECO:0000256" key="1">
    <source>
        <dbReference type="ARBA" id="ARBA00022490"/>
    </source>
</evidence>
<dbReference type="GO" id="GO:0005829">
    <property type="term" value="C:cytosol"/>
    <property type="evidence" value="ECO:0007669"/>
    <property type="project" value="TreeGrafter"/>
</dbReference>
<dbReference type="Proteomes" id="UP000887159">
    <property type="component" value="Unassembled WGS sequence"/>
</dbReference>